<comment type="function">
    <text evidence="9">Catalyzes the NADPH-dependent reduction of ketopantoate into pantoic acid.</text>
</comment>
<dbReference type="GO" id="GO:0005737">
    <property type="term" value="C:cytoplasm"/>
    <property type="evidence" value="ECO:0007669"/>
    <property type="project" value="TreeGrafter"/>
</dbReference>
<name>A0A538TB69_UNCEI</name>
<evidence type="ECO:0000256" key="1">
    <source>
        <dbReference type="ARBA" id="ARBA00004994"/>
    </source>
</evidence>
<evidence type="ECO:0000259" key="11">
    <source>
        <dbReference type="Pfam" id="PF08546"/>
    </source>
</evidence>
<dbReference type="PANTHER" id="PTHR43765:SF2">
    <property type="entry name" value="2-DEHYDROPANTOATE 2-REDUCTASE"/>
    <property type="match status" value="1"/>
</dbReference>
<comment type="catalytic activity">
    <reaction evidence="8 9">
        <text>(R)-pantoate + NADP(+) = 2-dehydropantoate + NADPH + H(+)</text>
        <dbReference type="Rhea" id="RHEA:16233"/>
        <dbReference type="ChEBI" id="CHEBI:11561"/>
        <dbReference type="ChEBI" id="CHEBI:15378"/>
        <dbReference type="ChEBI" id="CHEBI:15980"/>
        <dbReference type="ChEBI" id="CHEBI:57783"/>
        <dbReference type="ChEBI" id="CHEBI:58349"/>
        <dbReference type="EC" id="1.1.1.169"/>
    </reaction>
</comment>
<comment type="similarity">
    <text evidence="2 9">Belongs to the ketopantoate reductase family.</text>
</comment>
<keyword evidence="5 9" id="KW-0521">NADP</keyword>
<dbReference type="Gene3D" id="3.40.50.720">
    <property type="entry name" value="NAD(P)-binding Rossmann-like Domain"/>
    <property type="match status" value="1"/>
</dbReference>
<comment type="pathway">
    <text evidence="1 9">Cofactor biosynthesis; (R)-pantothenate biosynthesis; (R)-pantoate from 3-methyl-2-oxobutanoate: step 2/2.</text>
</comment>
<reference evidence="12 13" key="1">
    <citation type="journal article" date="2019" name="Nat. Microbiol.">
        <title>Mediterranean grassland soil C-N compound turnover is dependent on rainfall and depth, and is mediated by genomically divergent microorganisms.</title>
        <authorList>
            <person name="Diamond S."/>
            <person name="Andeer P.F."/>
            <person name="Li Z."/>
            <person name="Crits-Christoph A."/>
            <person name="Burstein D."/>
            <person name="Anantharaman K."/>
            <person name="Lane K.R."/>
            <person name="Thomas B.C."/>
            <person name="Pan C."/>
            <person name="Northen T.R."/>
            <person name="Banfield J.F."/>
        </authorList>
    </citation>
    <scope>NUCLEOTIDE SEQUENCE [LARGE SCALE GENOMIC DNA]</scope>
    <source>
        <strain evidence="12">WS_6</strain>
    </source>
</reference>
<sequence>MADPIGIVGGGALGTLLASRFLAVKADVRVAVRSRSRLDDLMRDYPALRAGVGFEVLRGSRLVLLSVKAYDVAEVAGSLAPLDLREAPICSFQNGWGHMEVLEAALPRLPLLAGATSLGAYLDGRGALRAAEDGATLVAPWRPEDLAPAERAAETLRGAGLKADARPDARAVLWRKLVLNSAVNPLTALARCTNGTILLEPTLFGVAKHAAGEAARVGWKLGILEKGFDYEAALHSILHETAGNRSSMLEDLDRGRRTEVEEITGAVVRLAKEAGEPAPTQEALLTLIRAAENRLQN</sequence>
<dbReference type="InterPro" id="IPR013332">
    <property type="entry name" value="KPR_N"/>
</dbReference>
<dbReference type="InterPro" id="IPR008927">
    <property type="entry name" value="6-PGluconate_DH-like_C_sf"/>
</dbReference>
<dbReference type="InterPro" id="IPR003710">
    <property type="entry name" value="ApbA"/>
</dbReference>
<proteinExistence type="inferred from homology"/>
<feature type="domain" description="Ketopantoate reductase N-terminal" evidence="10">
    <location>
        <begin position="5"/>
        <end position="141"/>
    </location>
</feature>
<dbReference type="EMBL" id="VBOW01000010">
    <property type="protein sequence ID" value="TMQ60784.1"/>
    <property type="molecule type" value="Genomic_DNA"/>
</dbReference>
<dbReference type="EC" id="1.1.1.169" evidence="3 9"/>
<evidence type="ECO:0000256" key="3">
    <source>
        <dbReference type="ARBA" id="ARBA00013014"/>
    </source>
</evidence>
<evidence type="ECO:0000256" key="5">
    <source>
        <dbReference type="ARBA" id="ARBA00022857"/>
    </source>
</evidence>
<keyword evidence="9" id="KW-0566">Pantothenate biosynthesis</keyword>
<dbReference type="Proteomes" id="UP000316852">
    <property type="component" value="Unassembled WGS sequence"/>
</dbReference>
<dbReference type="NCBIfam" id="TIGR00745">
    <property type="entry name" value="apbA_panE"/>
    <property type="match status" value="1"/>
</dbReference>
<evidence type="ECO:0000259" key="10">
    <source>
        <dbReference type="Pfam" id="PF02558"/>
    </source>
</evidence>
<dbReference type="InterPro" id="IPR036291">
    <property type="entry name" value="NAD(P)-bd_dom_sf"/>
</dbReference>
<dbReference type="GO" id="GO:0015940">
    <property type="term" value="P:pantothenate biosynthetic process"/>
    <property type="evidence" value="ECO:0007669"/>
    <property type="project" value="UniProtKB-UniPathway"/>
</dbReference>
<dbReference type="Gene3D" id="1.10.1040.10">
    <property type="entry name" value="N-(1-d-carboxylethyl)-l-norvaline Dehydrogenase, domain 2"/>
    <property type="match status" value="1"/>
</dbReference>
<accession>A0A538TB69</accession>
<dbReference type="GO" id="GO:0008677">
    <property type="term" value="F:2-dehydropantoate 2-reductase activity"/>
    <property type="evidence" value="ECO:0007669"/>
    <property type="project" value="UniProtKB-EC"/>
</dbReference>
<dbReference type="GO" id="GO:0050661">
    <property type="term" value="F:NADP binding"/>
    <property type="evidence" value="ECO:0007669"/>
    <property type="project" value="TreeGrafter"/>
</dbReference>
<evidence type="ECO:0000256" key="4">
    <source>
        <dbReference type="ARBA" id="ARBA00019465"/>
    </source>
</evidence>
<dbReference type="InterPro" id="IPR050838">
    <property type="entry name" value="Ketopantoate_reductase"/>
</dbReference>
<dbReference type="InterPro" id="IPR013752">
    <property type="entry name" value="KPA_reductase"/>
</dbReference>
<evidence type="ECO:0000256" key="9">
    <source>
        <dbReference type="RuleBase" id="RU362068"/>
    </source>
</evidence>
<dbReference type="InterPro" id="IPR013328">
    <property type="entry name" value="6PGD_dom2"/>
</dbReference>
<keyword evidence="6 9" id="KW-0560">Oxidoreductase</keyword>
<evidence type="ECO:0000256" key="7">
    <source>
        <dbReference type="ARBA" id="ARBA00032024"/>
    </source>
</evidence>
<evidence type="ECO:0000313" key="13">
    <source>
        <dbReference type="Proteomes" id="UP000316852"/>
    </source>
</evidence>
<dbReference type="PANTHER" id="PTHR43765">
    <property type="entry name" value="2-DEHYDROPANTOATE 2-REDUCTASE-RELATED"/>
    <property type="match status" value="1"/>
</dbReference>
<dbReference type="SUPFAM" id="SSF48179">
    <property type="entry name" value="6-phosphogluconate dehydrogenase C-terminal domain-like"/>
    <property type="match status" value="1"/>
</dbReference>
<gene>
    <name evidence="12" type="ORF">E6K76_00695</name>
</gene>
<organism evidence="12 13">
    <name type="scientific">Eiseniibacteriota bacterium</name>
    <dbReference type="NCBI Taxonomy" id="2212470"/>
    <lineage>
        <taxon>Bacteria</taxon>
        <taxon>Candidatus Eiseniibacteriota</taxon>
    </lineage>
</organism>
<protein>
    <recommendedName>
        <fullName evidence="4 9">2-dehydropantoate 2-reductase</fullName>
        <ecNumber evidence="3 9">1.1.1.169</ecNumber>
    </recommendedName>
    <alternativeName>
        <fullName evidence="7 9">Ketopantoate reductase</fullName>
    </alternativeName>
</protein>
<evidence type="ECO:0000256" key="8">
    <source>
        <dbReference type="ARBA" id="ARBA00048793"/>
    </source>
</evidence>
<feature type="domain" description="Ketopantoate reductase C-terminal" evidence="11">
    <location>
        <begin position="169"/>
        <end position="291"/>
    </location>
</feature>
<comment type="caution">
    <text evidence="12">The sequence shown here is derived from an EMBL/GenBank/DDBJ whole genome shotgun (WGS) entry which is preliminary data.</text>
</comment>
<dbReference type="Pfam" id="PF02558">
    <property type="entry name" value="ApbA"/>
    <property type="match status" value="1"/>
</dbReference>
<evidence type="ECO:0000313" key="12">
    <source>
        <dbReference type="EMBL" id="TMQ60784.1"/>
    </source>
</evidence>
<evidence type="ECO:0000256" key="6">
    <source>
        <dbReference type="ARBA" id="ARBA00023002"/>
    </source>
</evidence>
<dbReference type="AlphaFoldDB" id="A0A538TB69"/>
<dbReference type="Pfam" id="PF08546">
    <property type="entry name" value="ApbA_C"/>
    <property type="match status" value="1"/>
</dbReference>
<dbReference type="UniPathway" id="UPA00028">
    <property type="reaction ID" value="UER00004"/>
</dbReference>
<dbReference type="SUPFAM" id="SSF51735">
    <property type="entry name" value="NAD(P)-binding Rossmann-fold domains"/>
    <property type="match status" value="1"/>
</dbReference>
<evidence type="ECO:0000256" key="2">
    <source>
        <dbReference type="ARBA" id="ARBA00007870"/>
    </source>
</evidence>